<dbReference type="STRING" id="1117702.AQZ52_03350"/>
<feature type="coiled-coil region" evidence="7">
    <location>
        <begin position="39"/>
        <end position="101"/>
    </location>
</feature>
<evidence type="ECO:0000256" key="6">
    <source>
        <dbReference type="ARBA" id="ARBA00023049"/>
    </source>
</evidence>
<comment type="caution">
    <text evidence="10">The sequence shown here is derived from an EMBL/GenBank/DDBJ whole genome shotgun (WGS) entry which is preliminary data.</text>
</comment>
<evidence type="ECO:0000256" key="7">
    <source>
        <dbReference type="SAM" id="Coils"/>
    </source>
</evidence>
<dbReference type="InterPro" id="IPR011055">
    <property type="entry name" value="Dup_hybrid_motif"/>
</dbReference>
<feature type="signal peptide" evidence="8">
    <location>
        <begin position="1"/>
        <end position="24"/>
    </location>
</feature>
<dbReference type="AlphaFoldDB" id="A0A117UYE1"/>
<dbReference type="OrthoDB" id="9809144at2"/>
<dbReference type="PANTHER" id="PTHR21666">
    <property type="entry name" value="PEPTIDASE-RELATED"/>
    <property type="match status" value="1"/>
</dbReference>
<evidence type="ECO:0000256" key="3">
    <source>
        <dbReference type="ARBA" id="ARBA00022723"/>
    </source>
</evidence>
<evidence type="ECO:0000259" key="9">
    <source>
        <dbReference type="Pfam" id="PF01551"/>
    </source>
</evidence>
<dbReference type="CDD" id="cd12797">
    <property type="entry name" value="M23_peptidase"/>
    <property type="match status" value="1"/>
</dbReference>
<keyword evidence="7" id="KW-0175">Coiled coil</keyword>
<keyword evidence="6" id="KW-0482">Metalloprotease</keyword>
<dbReference type="InterPro" id="IPR016047">
    <property type="entry name" value="M23ase_b-sheet_dom"/>
</dbReference>
<dbReference type="PROSITE" id="PS51257">
    <property type="entry name" value="PROKAR_LIPOPROTEIN"/>
    <property type="match status" value="1"/>
</dbReference>
<feature type="chain" id="PRO_5007157113" evidence="8">
    <location>
        <begin position="25"/>
        <end position="402"/>
    </location>
</feature>
<keyword evidence="8" id="KW-0732">Signal</keyword>
<dbReference type="SUPFAM" id="SSF51261">
    <property type="entry name" value="Duplicated hybrid motif"/>
    <property type="match status" value="1"/>
</dbReference>
<dbReference type="PANTHER" id="PTHR21666:SF288">
    <property type="entry name" value="CELL DIVISION PROTEIN YTFB"/>
    <property type="match status" value="1"/>
</dbReference>
<evidence type="ECO:0000256" key="2">
    <source>
        <dbReference type="ARBA" id="ARBA00022670"/>
    </source>
</evidence>
<dbReference type="GO" id="GO:0046872">
    <property type="term" value="F:metal ion binding"/>
    <property type="evidence" value="ECO:0007669"/>
    <property type="project" value="UniProtKB-KW"/>
</dbReference>
<dbReference type="EMBL" id="LLZS01000003">
    <property type="protein sequence ID" value="KUR73133.1"/>
    <property type="molecule type" value="Genomic_DNA"/>
</dbReference>
<dbReference type="Proteomes" id="UP000058012">
    <property type="component" value="Unassembled WGS sequence"/>
</dbReference>
<reference evidence="10 11" key="1">
    <citation type="submission" date="2015-10" db="EMBL/GenBank/DDBJ databases">
        <title>Draft genome sequence of Novosphingobium fuchskuhlense DSM 25065 isolated from a surface water sample of the southwest basin of Lake Grosse Fuchskuhle.</title>
        <authorList>
            <person name="Ruckert C."/>
            <person name="Winkler A."/>
            <person name="Glaeser J."/>
            <person name="Grossart H.-P."/>
            <person name="Kalinowski J."/>
            <person name="Glaeser S."/>
        </authorList>
    </citation>
    <scope>NUCLEOTIDE SEQUENCE [LARGE SCALE GENOMIC DNA]</scope>
    <source>
        <strain evidence="10 11">FNE08-7</strain>
    </source>
</reference>
<keyword evidence="11" id="KW-1185">Reference proteome</keyword>
<sequence length="402" mass="42949">MTSRRALVIMGLMLACFAGWQGFAQDARFESADQAGDALRAATHALAEARKRGDALEAAAERATAAADRTASEAAAVAARIQQAEAEITLAQGRIREIDRQRADLRLRIAVRQNPVVRLTAALQLMSRRPLVFSLMRADTLRETVYLRAVLETMLPEVQRRTAGLRSEIIRGRQLQDRARHAATQLQASEDALRVRRQQLAAVESRQRIASRSAQGTASREADRALALAEDTRDIAALVERLRADGALRGQLAALPGPVPRPDRPLTTLVIDDQAPAREAAAELSWIMPVSGRIVTGFGDVTGAARSIGVTLAPVAAAQVVAPAAGRIAFAGDYRGYGRIVIIDHDGGWTSLITNLGRLDVAVAANVVQGSPLGLAGPGRPTVTIELRKDGIPVNPLGLIGR</sequence>
<feature type="domain" description="M23ase beta-sheet core" evidence="9">
    <location>
        <begin position="309"/>
        <end position="396"/>
    </location>
</feature>
<dbReference type="InterPro" id="IPR050570">
    <property type="entry name" value="Cell_wall_metabolism_enzyme"/>
</dbReference>
<dbReference type="Gene3D" id="2.70.70.10">
    <property type="entry name" value="Glucose Permease (Domain IIA)"/>
    <property type="match status" value="1"/>
</dbReference>
<accession>A0A117UYE1</accession>
<keyword evidence="5" id="KW-0862">Zinc</keyword>
<gene>
    <name evidence="10" type="ORF">AQZ52_03350</name>
</gene>
<evidence type="ECO:0000313" key="10">
    <source>
        <dbReference type="EMBL" id="KUR73133.1"/>
    </source>
</evidence>
<comment type="cofactor">
    <cofactor evidence="1">
        <name>Zn(2+)</name>
        <dbReference type="ChEBI" id="CHEBI:29105"/>
    </cofactor>
</comment>
<organism evidence="10 11">
    <name type="scientific">Novosphingobium fuchskuhlense</name>
    <dbReference type="NCBI Taxonomy" id="1117702"/>
    <lineage>
        <taxon>Bacteria</taxon>
        <taxon>Pseudomonadati</taxon>
        <taxon>Pseudomonadota</taxon>
        <taxon>Alphaproteobacteria</taxon>
        <taxon>Sphingomonadales</taxon>
        <taxon>Sphingomonadaceae</taxon>
        <taxon>Novosphingobium</taxon>
    </lineage>
</organism>
<proteinExistence type="predicted"/>
<keyword evidence="2" id="KW-0645">Protease</keyword>
<evidence type="ECO:0000256" key="4">
    <source>
        <dbReference type="ARBA" id="ARBA00022801"/>
    </source>
</evidence>
<evidence type="ECO:0000256" key="5">
    <source>
        <dbReference type="ARBA" id="ARBA00022833"/>
    </source>
</evidence>
<dbReference type="GO" id="GO:0006508">
    <property type="term" value="P:proteolysis"/>
    <property type="evidence" value="ECO:0007669"/>
    <property type="project" value="UniProtKB-KW"/>
</dbReference>
<keyword evidence="4" id="KW-0378">Hydrolase</keyword>
<evidence type="ECO:0000313" key="11">
    <source>
        <dbReference type="Proteomes" id="UP000058012"/>
    </source>
</evidence>
<evidence type="ECO:0000256" key="8">
    <source>
        <dbReference type="SAM" id="SignalP"/>
    </source>
</evidence>
<name>A0A117UYE1_9SPHN</name>
<protein>
    <submittedName>
        <fullName evidence="10">Metalloendopeptidase</fullName>
    </submittedName>
</protein>
<dbReference type="Pfam" id="PF01551">
    <property type="entry name" value="Peptidase_M23"/>
    <property type="match status" value="1"/>
</dbReference>
<dbReference type="GO" id="GO:0004222">
    <property type="term" value="F:metalloendopeptidase activity"/>
    <property type="evidence" value="ECO:0007669"/>
    <property type="project" value="TreeGrafter"/>
</dbReference>
<evidence type="ECO:0000256" key="1">
    <source>
        <dbReference type="ARBA" id="ARBA00001947"/>
    </source>
</evidence>
<keyword evidence="3" id="KW-0479">Metal-binding</keyword>